<name>A0ABP4GV47_9PSEU</name>
<dbReference type="RefSeq" id="WP_253863314.1">
    <property type="nucleotide sequence ID" value="NZ_BAAALN010000005.1"/>
</dbReference>
<sequence>MAAVEVFRVGKHVTGAADLVAKPASDCTGVDCGGIVRGAAFGAIAKRGSMNESYPKFPENFLRFDDEKVLVVYLGSRKQSWCRLVGGRVYLTNFRIMFGPNVLDQFLAAKGWWSLRKDVSGVSSVGRKWSDLLGGGARKRMKVSFRDAPSELFIVNGPDKIVEEVERWRSDLDS</sequence>
<dbReference type="EMBL" id="BAAALN010000005">
    <property type="protein sequence ID" value="GAA1235703.1"/>
    <property type="molecule type" value="Genomic_DNA"/>
</dbReference>
<protein>
    <submittedName>
        <fullName evidence="1">Uncharacterized protein</fullName>
    </submittedName>
</protein>
<comment type="caution">
    <text evidence="1">The sequence shown here is derived from an EMBL/GenBank/DDBJ whole genome shotgun (WGS) entry which is preliminary data.</text>
</comment>
<evidence type="ECO:0000313" key="2">
    <source>
        <dbReference type="Proteomes" id="UP001500653"/>
    </source>
</evidence>
<gene>
    <name evidence="1" type="ORF">GCM10009676_19630</name>
</gene>
<organism evidence="1 2">
    <name type="scientific">Prauserella halophila</name>
    <dbReference type="NCBI Taxonomy" id="185641"/>
    <lineage>
        <taxon>Bacteria</taxon>
        <taxon>Bacillati</taxon>
        <taxon>Actinomycetota</taxon>
        <taxon>Actinomycetes</taxon>
        <taxon>Pseudonocardiales</taxon>
        <taxon>Pseudonocardiaceae</taxon>
        <taxon>Prauserella</taxon>
    </lineage>
</organism>
<dbReference type="Proteomes" id="UP001500653">
    <property type="component" value="Unassembled WGS sequence"/>
</dbReference>
<keyword evidence="2" id="KW-1185">Reference proteome</keyword>
<accession>A0ABP4GV47</accession>
<evidence type="ECO:0000313" key="1">
    <source>
        <dbReference type="EMBL" id="GAA1235703.1"/>
    </source>
</evidence>
<reference evidence="2" key="1">
    <citation type="journal article" date="2019" name="Int. J. Syst. Evol. Microbiol.">
        <title>The Global Catalogue of Microorganisms (GCM) 10K type strain sequencing project: providing services to taxonomists for standard genome sequencing and annotation.</title>
        <authorList>
            <consortium name="The Broad Institute Genomics Platform"/>
            <consortium name="The Broad Institute Genome Sequencing Center for Infectious Disease"/>
            <person name="Wu L."/>
            <person name="Ma J."/>
        </authorList>
    </citation>
    <scope>NUCLEOTIDE SEQUENCE [LARGE SCALE GENOMIC DNA]</scope>
    <source>
        <strain evidence="2">JCM 13023</strain>
    </source>
</reference>
<proteinExistence type="predicted"/>